<evidence type="ECO:0000313" key="2">
    <source>
        <dbReference type="EMBL" id="MCI20283.1"/>
    </source>
</evidence>
<reference evidence="2 3" key="1">
    <citation type="journal article" date="2018" name="Front. Plant Sci.">
        <title>Red Clover (Trifolium pratense) and Zigzag Clover (T. medium) - A Picture of Genomic Similarities and Differences.</title>
        <authorList>
            <person name="Dluhosova J."/>
            <person name="Istvanek J."/>
            <person name="Nedelnik J."/>
            <person name="Repkova J."/>
        </authorList>
    </citation>
    <scope>NUCLEOTIDE SEQUENCE [LARGE SCALE GENOMIC DNA]</scope>
    <source>
        <strain evidence="3">cv. 10/8</strain>
        <tissue evidence="2">Leaf</tissue>
    </source>
</reference>
<feature type="compositionally biased region" description="Polar residues" evidence="1">
    <location>
        <begin position="1"/>
        <end position="10"/>
    </location>
</feature>
<protein>
    <submittedName>
        <fullName evidence="2">Uncharacterized protein</fullName>
    </submittedName>
</protein>
<dbReference type="EMBL" id="LXQA010119144">
    <property type="protein sequence ID" value="MCI20283.1"/>
    <property type="molecule type" value="Genomic_DNA"/>
</dbReference>
<organism evidence="2 3">
    <name type="scientific">Trifolium medium</name>
    <dbReference type="NCBI Taxonomy" id="97028"/>
    <lineage>
        <taxon>Eukaryota</taxon>
        <taxon>Viridiplantae</taxon>
        <taxon>Streptophyta</taxon>
        <taxon>Embryophyta</taxon>
        <taxon>Tracheophyta</taxon>
        <taxon>Spermatophyta</taxon>
        <taxon>Magnoliopsida</taxon>
        <taxon>eudicotyledons</taxon>
        <taxon>Gunneridae</taxon>
        <taxon>Pentapetalae</taxon>
        <taxon>rosids</taxon>
        <taxon>fabids</taxon>
        <taxon>Fabales</taxon>
        <taxon>Fabaceae</taxon>
        <taxon>Papilionoideae</taxon>
        <taxon>50 kb inversion clade</taxon>
        <taxon>NPAAA clade</taxon>
        <taxon>Hologalegina</taxon>
        <taxon>IRL clade</taxon>
        <taxon>Trifolieae</taxon>
        <taxon>Trifolium</taxon>
    </lineage>
</organism>
<feature type="region of interest" description="Disordered" evidence="1">
    <location>
        <begin position="1"/>
        <end position="23"/>
    </location>
</feature>
<name>A0A392Q7A3_9FABA</name>
<comment type="caution">
    <text evidence="2">The sequence shown here is derived from an EMBL/GenBank/DDBJ whole genome shotgun (WGS) entry which is preliminary data.</text>
</comment>
<sequence length="46" mass="5162">MTDMTRNNGRLSVPLGKKIEESGLLTQEEGLSLDYVPQKKGTRKLE</sequence>
<feature type="non-terminal residue" evidence="2">
    <location>
        <position position="46"/>
    </location>
</feature>
<evidence type="ECO:0000256" key="1">
    <source>
        <dbReference type="SAM" id="MobiDB-lite"/>
    </source>
</evidence>
<keyword evidence="3" id="KW-1185">Reference proteome</keyword>
<dbReference type="Proteomes" id="UP000265520">
    <property type="component" value="Unassembled WGS sequence"/>
</dbReference>
<proteinExistence type="predicted"/>
<dbReference type="AlphaFoldDB" id="A0A392Q7A3"/>
<evidence type="ECO:0000313" key="3">
    <source>
        <dbReference type="Proteomes" id="UP000265520"/>
    </source>
</evidence>
<accession>A0A392Q7A3</accession>